<keyword evidence="5" id="KW-0378">Hydrolase</keyword>
<dbReference type="RefSeq" id="WP_073342251.1">
    <property type="nucleotide sequence ID" value="NZ_FQVH01000007.1"/>
</dbReference>
<keyword evidence="1" id="KW-0732">Signal</keyword>
<dbReference type="AlphaFoldDB" id="A0A1M4XAA5"/>
<evidence type="ECO:0000256" key="2">
    <source>
        <dbReference type="SAM" id="Phobius"/>
    </source>
</evidence>
<dbReference type="CDD" id="cd00118">
    <property type="entry name" value="LysM"/>
    <property type="match status" value="1"/>
</dbReference>
<evidence type="ECO:0000259" key="4">
    <source>
        <dbReference type="PROSITE" id="PS51782"/>
    </source>
</evidence>
<keyword evidence="6" id="KW-1185">Reference proteome</keyword>
<keyword evidence="2" id="KW-0812">Transmembrane</keyword>
<dbReference type="InterPro" id="IPR011055">
    <property type="entry name" value="Dup_hybrid_motif"/>
</dbReference>
<evidence type="ECO:0000256" key="1">
    <source>
        <dbReference type="ARBA" id="ARBA00022729"/>
    </source>
</evidence>
<dbReference type="GO" id="GO:0004222">
    <property type="term" value="F:metalloendopeptidase activity"/>
    <property type="evidence" value="ECO:0007669"/>
    <property type="project" value="TreeGrafter"/>
</dbReference>
<dbReference type="InterPro" id="IPR050570">
    <property type="entry name" value="Cell_wall_metabolism_enzyme"/>
</dbReference>
<reference evidence="5 6" key="1">
    <citation type="submission" date="2016-11" db="EMBL/GenBank/DDBJ databases">
        <authorList>
            <person name="Jaros S."/>
            <person name="Januszkiewicz K."/>
            <person name="Wedrychowicz H."/>
        </authorList>
    </citation>
    <scope>NUCLEOTIDE SEQUENCE [LARGE SCALE GENOMIC DNA]</scope>
    <source>
        <strain evidence="5 6">DSM 17918</strain>
    </source>
</reference>
<gene>
    <name evidence="5" type="ORF">SAMN02746089_00998</name>
</gene>
<feature type="transmembrane region" description="Helical" evidence="2">
    <location>
        <begin position="7"/>
        <end position="34"/>
    </location>
</feature>
<protein>
    <submittedName>
        <fullName evidence="5">Murein DD-endopeptidase MepM and murein hydrolase activator NlpD, contain LysM domain</fullName>
    </submittedName>
</protein>
<organism evidence="5 6">
    <name type="scientific">Caldanaerobius fijiensis DSM 17918</name>
    <dbReference type="NCBI Taxonomy" id="1121256"/>
    <lineage>
        <taxon>Bacteria</taxon>
        <taxon>Bacillati</taxon>
        <taxon>Bacillota</taxon>
        <taxon>Clostridia</taxon>
        <taxon>Thermoanaerobacterales</taxon>
        <taxon>Thermoanaerobacteraceae</taxon>
        <taxon>Caldanaerobius</taxon>
    </lineage>
</organism>
<dbReference type="SUPFAM" id="SSF54106">
    <property type="entry name" value="LysM domain"/>
    <property type="match status" value="1"/>
</dbReference>
<dbReference type="PANTHER" id="PTHR21666">
    <property type="entry name" value="PEPTIDASE-RELATED"/>
    <property type="match status" value="1"/>
</dbReference>
<dbReference type="InterPro" id="IPR018392">
    <property type="entry name" value="LysM"/>
</dbReference>
<dbReference type="SMART" id="SM00257">
    <property type="entry name" value="LysM"/>
    <property type="match status" value="1"/>
</dbReference>
<proteinExistence type="predicted"/>
<dbReference type="CDD" id="cd12797">
    <property type="entry name" value="M23_peptidase"/>
    <property type="match status" value="1"/>
</dbReference>
<evidence type="ECO:0000313" key="5">
    <source>
        <dbReference type="EMBL" id="SHE90434.1"/>
    </source>
</evidence>
<feature type="domain" description="G5" evidence="3">
    <location>
        <begin position="233"/>
        <end position="313"/>
    </location>
</feature>
<dbReference type="Gene3D" id="3.10.350.10">
    <property type="entry name" value="LysM domain"/>
    <property type="match status" value="1"/>
</dbReference>
<dbReference type="Gene3D" id="2.70.70.10">
    <property type="entry name" value="Glucose Permease (Domain IIA)"/>
    <property type="match status" value="1"/>
</dbReference>
<feature type="domain" description="LysM" evidence="4">
    <location>
        <begin position="183"/>
        <end position="226"/>
    </location>
</feature>
<dbReference type="InterPro" id="IPR036779">
    <property type="entry name" value="LysM_dom_sf"/>
</dbReference>
<keyword evidence="2" id="KW-1133">Transmembrane helix</keyword>
<dbReference type="SUPFAM" id="SSF51261">
    <property type="entry name" value="Duplicated hybrid motif"/>
    <property type="match status" value="1"/>
</dbReference>
<dbReference type="Proteomes" id="UP000184088">
    <property type="component" value="Unassembled WGS sequence"/>
</dbReference>
<dbReference type="Pfam" id="PF01551">
    <property type="entry name" value="Peptidase_M23"/>
    <property type="match status" value="1"/>
</dbReference>
<dbReference type="InterPro" id="IPR016047">
    <property type="entry name" value="M23ase_b-sheet_dom"/>
</dbReference>
<dbReference type="InterPro" id="IPR011098">
    <property type="entry name" value="G5_dom"/>
</dbReference>
<dbReference type="Gene3D" id="2.20.230.10">
    <property type="entry name" value="Resuscitation-promoting factor rpfb"/>
    <property type="match status" value="1"/>
</dbReference>
<accession>A0A1M4XAA5</accession>
<sequence length="438" mass="48686">MDYQKRFYFFLTSLAVALIAGIYFMSTSFAYGVYANGKLIAVVKDKNTVDRVFNDVKNQLKKEYGIDVAFEGDIGYKRLLSRKVTDYNELKKNLLKSLGYKIKGVEIYVDGKSIGIVKNAQVARDVFVDLLKPYAIKKSEGKISGYYIKEKVSFKTRYVDLSEIVSKDEVLDLLKNGVKEAVEVYTVKEGDSLWSIARNFDTYVDTIKKYNPGITENLKPGDTLKLGQEKKYITVVTTQTLKEEREIPHDVKVTYDSNAPYGSVAIKQNGENGKKIVEVVAVMENGVKVAEKIINETIIKNPVTKIIVKGTNRMVATGTFLYPSRGGISSRFGMRWGRMHTGVDIAATYGSPVEASDGGRVVFAGWESGYGKLIKIDHGNGFVTYYGHLSSILVKVGQKVAKGDVIGKVGTTGRVTGPHLHFEVRKNGVPQNPLKYIN</sequence>
<dbReference type="PROSITE" id="PS51782">
    <property type="entry name" value="LYSM"/>
    <property type="match status" value="1"/>
</dbReference>
<dbReference type="SMART" id="SM01208">
    <property type="entry name" value="G5"/>
    <property type="match status" value="1"/>
</dbReference>
<dbReference type="OrthoDB" id="9814460at2"/>
<evidence type="ECO:0000313" key="6">
    <source>
        <dbReference type="Proteomes" id="UP000184088"/>
    </source>
</evidence>
<dbReference type="PROSITE" id="PS51109">
    <property type="entry name" value="G5"/>
    <property type="match status" value="1"/>
</dbReference>
<keyword evidence="2" id="KW-0472">Membrane</keyword>
<dbReference type="Pfam" id="PF01476">
    <property type="entry name" value="LysM"/>
    <property type="match status" value="1"/>
</dbReference>
<dbReference type="Pfam" id="PF07501">
    <property type="entry name" value="G5"/>
    <property type="match status" value="1"/>
</dbReference>
<name>A0A1M4XAA5_9THEO</name>
<evidence type="ECO:0000259" key="3">
    <source>
        <dbReference type="PROSITE" id="PS51109"/>
    </source>
</evidence>
<dbReference type="EMBL" id="FQVH01000007">
    <property type="protein sequence ID" value="SHE90434.1"/>
    <property type="molecule type" value="Genomic_DNA"/>
</dbReference>
<dbReference type="PANTHER" id="PTHR21666:SF289">
    <property type="entry name" value="L-ALA--D-GLU ENDOPEPTIDASE"/>
    <property type="match status" value="1"/>
</dbReference>
<dbReference type="STRING" id="1121256.SAMN02746089_00998"/>